<name>A0ABW8YR22_9SPHN</name>
<feature type="region of interest" description="Disordered" evidence="3">
    <location>
        <begin position="1"/>
        <end position="25"/>
    </location>
</feature>
<organism evidence="4 5">
    <name type="scientific">Sphingomonas plantiphila</name>
    <dbReference type="NCBI Taxonomy" id="3163295"/>
    <lineage>
        <taxon>Bacteria</taxon>
        <taxon>Pseudomonadati</taxon>
        <taxon>Pseudomonadota</taxon>
        <taxon>Alphaproteobacteria</taxon>
        <taxon>Sphingomonadales</taxon>
        <taxon>Sphingomonadaceae</taxon>
        <taxon>Sphingomonas</taxon>
    </lineage>
</organism>
<dbReference type="CDD" id="cd02440">
    <property type="entry name" value="AdoMet_MTases"/>
    <property type="match status" value="1"/>
</dbReference>
<gene>
    <name evidence="4" type="ORF">ABS767_15455</name>
</gene>
<evidence type="ECO:0000256" key="2">
    <source>
        <dbReference type="ARBA" id="ARBA00022679"/>
    </source>
</evidence>
<dbReference type="PANTHER" id="PTHR13090:SF1">
    <property type="entry name" value="ARGININE-HYDROXYLASE NDUFAF5, MITOCHONDRIAL"/>
    <property type="match status" value="1"/>
</dbReference>
<comment type="caution">
    <text evidence="4">The sequence shown here is derived from an EMBL/GenBank/DDBJ whole genome shotgun (WGS) entry which is preliminary data.</text>
</comment>
<reference evidence="4 5" key="1">
    <citation type="submission" date="2024-06" db="EMBL/GenBank/DDBJ databases">
        <authorList>
            <person name="Kaempfer P."/>
            <person name="Viver T."/>
        </authorList>
    </citation>
    <scope>NUCLEOTIDE SEQUENCE [LARGE SCALE GENOMIC DNA]</scope>
    <source>
        <strain evidence="4 5">ST-64</strain>
    </source>
</reference>
<dbReference type="Proteomes" id="UP001629244">
    <property type="component" value="Unassembled WGS sequence"/>
</dbReference>
<dbReference type="GO" id="GO:0032259">
    <property type="term" value="P:methylation"/>
    <property type="evidence" value="ECO:0007669"/>
    <property type="project" value="UniProtKB-KW"/>
</dbReference>
<dbReference type="PANTHER" id="PTHR13090">
    <property type="entry name" value="ARGININE-HYDROXYLASE NDUFAF5, MITOCHONDRIAL"/>
    <property type="match status" value="1"/>
</dbReference>
<dbReference type="Pfam" id="PF13489">
    <property type="entry name" value="Methyltransf_23"/>
    <property type="match status" value="1"/>
</dbReference>
<dbReference type="Gene3D" id="3.40.50.150">
    <property type="entry name" value="Vaccinia Virus protein VP39"/>
    <property type="match status" value="1"/>
</dbReference>
<evidence type="ECO:0000256" key="3">
    <source>
        <dbReference type="SAM" id="MobiDB-lite"/>
    </source>
</evidence>
<evidence type="ECO:0000313" key="4">
    <source>
        <dbReference type="EMBL" id="MFL9842367.1"/>
    </source>
</evidence>
<keyword evidence="1 4" id="KW-0489">Methyltransferase</keyword>
<keyword evidence="5" id="KW-1185">Reference proteome</keyword>
<feature type="region of interest" description="Disordered" evidence="3">
    <location>
        <begin position="265"/>
        <end position="294"/>
    </location>
</feature>
<evidence type="ECO:0000256" key="1">
    <source>
        <dbReference type="ARBA" id="ARBA00022603"/>
    </source>
</evidence>
<sequence>MSRARRHGTSRRVPSDAPPPDIFDRNRRRLRRDRIASEFGRFDFIRAWMLDGIAERLDGVTREFTDVLELGCFDGGFVAPPGAIVTRIDAGARFAAQAGGVQAEEDRPHSPEASYDLVVSAGVLDSVNDLPGALALIRRSLRPDGLFMGAFLGGSTLSTLRAVLLEAEADRPAARVHPQVDVRSAGDLLMRAGFALPVADVETLNVRYASLFDLIGDLRGMGATSLLPDPAPLRRDTVARAAAGFAARADAEGRTAERFDAIFLTGWAPDPSQPKPARRGSGTASLADALRPRD</sequence>
<proteinExistence type="predicted"/>
<feature type="compositionally biased region" description="Basic residues" evidence="3">
    <location>
        <begin position="1"/>
        <end position="10"/>
    </location>
</feature>
<evidence type="ECO:0000313" key="5">
    <source>
        <dbReference type="Proteomes" id="UP001629244"/>
    </source>
</evidence>
<dbReference type="EMBL" id="JBELQC010000003">
    <property type="protein sequence ID" value="MFL9842367.1"/>
    <property type="molecule type" value="Genomic_DNA"/>
</dbReference>
<dbReference type="SUPFAM" id="SSF53335">
    <property type="entry name" value="S-adenosyl-L-methionine-dependent methyltransferases"/>
    <property type="match status" value="1"/>
</dbReference>
<accession>A0ABW8YR22</accession>
<dbReference type="GO" id="GO:0008168">
    <property type="term" value="F:methyltransferase activity"/>
    <property type="evidence" value="ECO:0007669"/>
    <property type="project" value="UniProtKB-KW"/>
</dbReference>
<dbReference type="RefSeq" id="WP_408079965.1">
    <property type="nucleotide sequence ID" value="NZ_JBELQC010000003.1"/>
</dbReference>
<dbReference type="InterPro" id="IPR050602">
    <property type="entry name" value="Malonyl-ACP_OMT"/>
</dbReference>
<dbReference type="InterPro" id="IPR029063">
    <property type="entry name" value="SAM-dependent_MTases_sf"/>
</dbReference>
<protein>
    <submittedName>
        <fullName evidence="4">Methyltransferase domain-containing protein</fullName>
    </submittedName>
</protein>
<keyword evidence="2" id="KW-0808">Transferase</keyword>